<dbReference type="Proteomes" id="UP001152797">
    <property type="component" value="Unassembled WGS sequence"/>
</dbReference>
<protein>
    <submittedName>
        <fullName evidence="2">Pre-mRNA-processing factor 19</fullName>
    </submittedName>
</protein>
<dbReference type="EMBL" id="CAMXCT010001273">
    <property type="protein sequence ID" value="CAI3988517.1"/>
    <property type="molecule type" value="Genomic_DNA"/>
</dbReference>
<reference evidence="1" key="1">
    <citation type="submission" date="2022-10" db="EMBL/GenBank/DDBJ databases">
        <authorList>
            <person name="Chen Y."/>
            <person name="Dougan E. K."/>
            <person name="Chan C."/>
            <person name="Rhodes N."/>
            <person name="Thang M."/>
        </authorList>
    </citation>
    <scope>NUCLEOTIDE SEQUENCE</scope>
</reference>
<proteinExistence type="predicted"/>
<keyword evidence="3" id="KW-1185">Reference proteome</keyword>
<sequence length="146" mass="17403">MADSVEELFGYNRGNFMFDQKLRQWREYQEQNMRVKQFMLYREDMRDLNELTISKMDSYLMIAVLELGCCLDLLVHGVLHLHEMSKDEQPTWNLWLYVISGELQYPDCAPGERRSSAGSTEYLLISFFNTQVWQKFGSQFQLIHLQ</sequence>
<organism evidence="1">
    <name type="scientific">Cladocopium goreaui</name>
    <dbReference type="NCBI Taxonomy" id="2562237"/>
    <lineage>
        <taxon>Eukaryota</taxon>
        <taxon>Sar</taxon>
        <taxon>Alveolata</taxon>
        <taxon>Dinophyceae</taxon>
        <taxon>Suessiales</taxon>
        <taxon>Symbiodiniaceae</taxon>
        <taxon>Cladocopium</taxon>
    </lineage>
</organism>
<evidence type="ECO:0000313" key="3">
    <source>
        <dbReference type="Proteomes" id="UP001152797"/>
    </source>
</evidence>
<dbReference type="OrthoDB" id="409641at2759"/>
<accession>A0A9P1CAD5</accession>
<gene>
    <name evidence="1" type="ORF">C1SCF055_LOCUS15675</name>
</gene>
<comment type="caution">
    <text evidence="1">The sequence shown here is derived from an EMBL/GenBank/DDBJ whole genome shotgun (WGS) entry which is preliminary data.</text>
</comment>
<evidence type="ECO:0000313" key="1">
    <source>
        <dbReference type="EMBL" id="CAI3988517.1"/>
    </source>
</evidence>
<dbReference type="AlphaFoldDB" id="A0A9P1CAD5"/>
<reference evidence="2 3" key="2">
    <citation type="submission" date="2024-05" db="EMBL/GenBank/DDBJ databases">
        <authorList>
            <person name="Chen Y."/>
            <person name="Shah S."/>
            <person name="Dougan E. K."/>
            <person name="Thang M."/>
            <person name="Chan C."/>
        </authorList>
    </citation>
    <scope>NUCLEOTIDE SEQUENCE [LARGE SCALE GENOMIC DNA]</scope>
</reference>
<name>A0A9P1CAD5_9DINO</name>
<dbReference type="EMBL" id="CAMXCT020001273">
    <property type="protein sequence ID" value="CAL1141892.1"/>
    <property type="molecule type" value="Genomic_DNA"/>
</dbReference>
<dbReference type="EMBL" id="CAMXCT030001273">
    <property type="protein sequence ID" value="CAL4775829.1"/>
    <property type="molecule type" value="Genomic_DNA"/>
</dbReference>
<evidence type="ECO:0000313" key="2">
    <source>
        <dbReference type="EMBL" id="CAL4775829.1"/>
    </source>
</evidence>